<evidence type="ECO:0000313" key="4">
    <source>
        <dbReference type="Proteomes" id="UP001219525"/>
    </source>
</evidence>
<evidence type="ECO:0000256" key="2">
    <source>
        <dbReference type="SAM" id="Phobius"/>
    </source>
</evidence>
<proteinExistence type="predicted"/>
<comment type="caution">
    <text evidence="3">The sequence shown here is derived from an EMBL/GenBank/DDBJ whole genome shotgun (WGS) entry which is preliminary data.</text>
</comment>
<gene>
    <name evidence="3" type="ORF">GGX14DRAFT_408822</name>
</gene>
<organism evidence="3 4">
    <name type="scientific">Mycena pura</name>
    <dbReference type="NCBI Taxonomy" id="153505"/>
    <lineage>
        <taxon>Eukaryota</taxon>
        <taxon>Fungi</taxon>
        <taxon>Dikarya</taxon>
        <taxon>Basidiomycota</taxon>
        <taxon>Agaricomycotina</taxon>
        <taxon>Agaricomycetes</taxon>
        <taxon>Agaricomycetidae</taxon>
        <taxon>Agaricales</taxon>
        <taxon>Marasmiineae</taxon>
        <taxon>Mycenaceae</taxon>
        <taxon>Mycena</taxon>
    </lineage>
</organism>
<dbReference type="EMBL" id="JARJCW010000178">
    <property type="protein sequence ID" value="KAJ7189414.1"/>
    <property type="molecule type" value="Genomic_DNA"/>
</dbReference>
<dbReference type="Proteomes" id="UP001219525">
    <property type="component" value="Unassembled WGS sequence"/>
</dbReference>
<feature type="compositionally biased region" description="Basic residues" evidence="1">
    <location>
        <begin position="131"/>
        <end position="156"/>
    </location>
</feature>
<feature type="transmembrane region" description="Helical" evidence="2">
    <location>
        <begin position="41"/>
        <end position="65"/>
    </location>
</feature>
<keyword evidence="2" id="KW-0812">Transmembrane</keyword>
<reference evidence="3" key="1">
    <citation type="submission" date="2023-03" db="EMBL/GenBank/DDBJ databases">
        <title>Massive genome expansion in bonnet fungi (Mycena s.s.) driven by repeated elements and novel gene families across ecological guilds.</title>
        <authorList>
            <consortium name="Lawrence Berkeley National Laboratory"/>
            <person name="Harder C.B."/>
            <person name="Miyauchi S."/>
            <person name="Viragh M."/>
            <person name="Kuo A."/>
            <person name="Thoen E."/>
            <person name="Andreopoulos B."/>
            <person name="Lu D."/>
            <person name="Skrede I."/>
            <person name="Drula E."/>
            <person name="Henrissat B."/>
            <person name="Morin E."/>
            <person name="Kohler A."/>
            <person name="Barry K."/>
            <person name="LaButti K."/>
            <person name="Morin E."/>
            <person name="Salamov A."/>
            <person name="Lipzen A."/>
            <person name="Mereny Z."/>
            <person name="Hegedus B."/>
            <person name="Baldrian P."/>
            <person name="Stursova M."/>
            <person name="Weitz H."/>
            <person name="Taylor A."/>
            <person name="Grigoriev I.V."/>
            <person name="Nagy L.G."/>
            <person name="Martin F."/>
            <person name="Kauserud H."/>
        </authorList>
    </citation>
    <scope>NUCLEOTIDE SEQUENCE</scope>
    <source>
        <strain evidence="3">9144</strain>
    </source>
</reference>
<keyword evidence="2" id="KW-0472">Membrane</keyword>
<keyword evidence="4" id="KW-1185">Reference proteome</keyword>
<feature type="region of interest" description="Disordered" evidence="1">
    <location>
        <begin position="106"/>
        <end position="250"/>
    </location>
</feature>
<accession>A0AAD6UK99</accession>
<name>A0AAD6UK99_9AGAR</name>
<evidence type="ECO:0000256" key="1">
    <source>
        <dbReference type="SAM" id="MobiDB-lite"/>
    </source>
</evidence>
<sequence length="401" mass="43676">MTLMSLLAGLAGLRRDASLHDPSFAQLFTFTHSLASEEPHLTPLFLAAQFAVVGLWVTLVLVGWVSGTNCACMARLSHAQLHQCSSSYAGEWRARSQPPAPYICVHGQPSLVRTPGTNDVPERAAPERGTTARRRAQRRTPARGSTHPHAHAHGKRPVPAPLSLDRPPLDRGRSSAAARRATECVERSSSRAPYRPAPLRSGSTSGSASRTRPQTRSASISASASASHSRSGSRSRSCSPGPRTPVNGLPPLLELGLVRLGKGFAGREDGRARRLYNGVEILRFRGAAAPAARCPHANIYHVLDDWLKILNLSWTMVTVQPEIRRFRPFPNASTYSPVTPKRARDEAADIAFDGFGSKPGHWQKGKAQYLNQFVIGAIYEYLKQVTKSPENGSKNRNFAHL</sequence>
<evidence type="ECO:0000313" key="3">
    <source>
        <dbReference type="EMBL" id="KAJ7189414.1"/>
    </source>
</evidence>
<feature type="compositionally biased region" description="Basic and acidic residues" evidence="1">
    <location>
        <begin position="180"/>
        <end position="189"/>
    </location>
</feature>
<feature type="compositionally biased region" description="Low complexity" evidence="1">
    <location>
        <begin position="200"/>
        <end position="239"/>
    </location>
</feature>
<protein>
    <submittedName>
        <fullName evidence="3">Uncharacterized protein</fullName>
    </submittedName>
</protein>
<dbReference type="AlphaFoldDB" id="A0AAD6UK99"/>
<keyword evidence="2" id="KW-1133">Transmembrane helix</keyword>